<dbReference type="RefSeq" id="WP_185677135.1">
    <property type="nucleotide sequence ID" value="NZ_JACHVB010000063.1"/>
</dbReference>
<sequence length="296" mass="31114">MKLTLLASGLSLLIAAPFASGVTYAVDDFESYSLGSINGNNGGTGWSGAWTGSGGQNVVDTSANPLSYTVNGGNTVTGGGKSLQLSGTSEYAAYRDLSSAQTGAIYISYLMRVEGTTIENNDFASMWLNNPGTASTNPGPSTGFKANNGDGAGTEDFFIRPYHDGTNAGYAGDVNLGETYLVVAKFEASGANGDLYDTFSLWINPDAWDENNADVTYTGASYIDELTRLGFRSANLDHGTTVLIDNFTTTDNFGEAIGGMSPAAVPFDPGAGLGMAFVGWFAWRRFKRRLSEKTVA</sequence>
<keyword evidence="3" id="KW-1185">Reference proteome</keyword>
<protein>
    <recommendedName>
        <fullName evidence="4">PEP-CTERM sorting domain-containing protein</fullName>
    </recommendedName>
</protein>
<feature type="chain" id="PRO_5032847675" description="PEP-CTERM sorting domain-containing protein" evidence="1">
    <location>
        <begin position="26"/>
        <end position="296"/>
    </location>
</feature>
<reference evidence="2 3" key="1">
    <citation type="submission" date="2020-07" db="EMBL/GenBank/DDBJ databases">
        <authorList>
            <person name="Feng X."/>
        </authorList>
    </citation>
    <scope>NUCLEOTIDE SEQUENCE [LARGE SCALE GENOMIC DNA]</scope>
    <source>
        <strain evidence="2 3">JCM31066</strain>
    </source>
</reference>
<keyword evidence="1" id="KW-0732">Signal</keyword>
<proteinExistence type="predicted"/>
<feature type="signal peptide" evidence="1">
    <location>
        <begin position="1"/>
        <end position="25"/>
    </location>
</feature>
<evidence type="ECO:0000313" key="3">
    <source>
        <dbReference type="Proteomes" id="UP000546464"/>
    </source>
</evidence>
<name>A0A842HIJ3_9BACT</name>
<dbReference type="Proteomes" id="UP000546464">
    <property type="component" value="Unassembled WGS sequence"/>
</dbReference>
<organism evidence="2 3">
    <name type="scientific">Ruficoccus amylovorans</name>
    <dbReference type="NCBI Taxonomy" id="1804625"/>
    <lineage>
        <taxon>Bacteria</taxon>
        <taxon>Pseudomonadati</taxon>
        <taxon>Verrucomicrobiota</taxon>
        <taxon>Opitutia</taxon>
        <taxon>Puniceicoccales</taxon>
        <taxon>Cerasicoccaceae</taxon>
        <taxon>Ruficoccus</taxon>
    </lineage>
</organism>
<evidence type="ECO:0000256" key="1">
    <source>
        <dbReference type="SAM" id="SignalP"/>
    </source>
</evidence>
<dbReference type="EMBL" id="JACHVB010000063">
    <property type="protein sequence ID" value="MBC2596222.1"/>
    <property type="molecule type" value="Genomic_DNA"/>
</dbReference>
<gene>
    <name evidence="2" type="ORF">H5P28_18290</name>
</gene>
<evidence type="ECO:0000313" key="2">
    <source>
        <dbReference type="EMBL" id="MBC2596222.1"/>
    </source>
</evidence>
<accession>A0A842HIJ3</accession>
<evidence type="ECO:0008006" key="4">
    <source>
        <dbReference type="Google" id="ProtNLM"/>
    </source>
</evidence>
<comment type="caution">
    <text evidence="2">The sequence shown here is derived from an EMBL/GenBank/DDBJ whole genome shotgun (WGS) entry which is preliminary data.</text>
</comment>
<dbReference type="AlphaFoldDB" id="A0A842HIJ3"/>